<sequence>MSPAFWLVRTPSTLLGAKELMKVAFSVITFNAAGHGPNVRDGALGPAHQMDDEVLIIPQGAVPRKVVINFSELHQFRDILYGQTVRETVI</sequence>
<keyword evidence="2" id="KW-1185">Reference proteome</keyword>
<name>A0ABN8Z1K9_RANTA</name>
<dbReference type="Proteomes" id="UP001176941">
    <property type="component" value="Chromosome 27"/>
</dbReference>
<reference evidence="1" key="1">
    <citation type="submission" date="2023-04" db="EMBL/GenBank/DDBJ databases">
        <authorList>
            <consortium name="ELIXIR-Norway"/>
        </authorList>
    </citation>
    <scope>NUCLEOTIDE SEQUENCE [LARGE SCALE GENOMIC DNA]</scope>
</reference>
<dbReference type="EMBL" id="OX459963">
    <property type="protein sequence ID" value="CAI9167659.1"/>
    <property type="molecule type" value="Genomic_DNA"/>
</dbReference>
<organism evidence="1 2">
    <name type="scientific">Rangifer tarandus platyrhynchus</name>
    <name type="common">Svalbard reindeer</name>
    <dbReference type="NCBI Taxonomy" id="3082113"/>
    <lineage>
        <taxon>Eukaryota</taxon>
        <taxon>Metazoa</taxon>
        <taxon>Chordata</taxon>
        <taxon>Craniata</taxon>
        <taxon>Vertebrata</taxon>
        <taxon>Euteleostomi</taxon>
        <taxon>Mammalia</taxon>
        <taxon>Eutheria</taxon>
        <taxon>Laurasiatheria</taxon>
        <taxon>Artiodactyla</taxon>
        <taxon>Ruminantia</taxon>
        <taxon>Pecora</taxon>
        <taxon>Cervidae</taxon>
        <taxon>Odocoileinae</taxon>
        <taxon>Rangifer</taxon>
    </lineage>
</organism>
<accession>A0ABN8Z1K9</accession>
<gene>
    <name evidence="1" type="ORF">MRATA1EN1_LOCUS16621</name>
</gene>
<protein>
    <submittedName>
        <fullName evidence="1">Uncharacterized protein</fullName>
    </submittedName>
</protein>
<evidence type="ECO:0000313" key="1">
    <source>
        <dbReference type="EMBL" id="CAI9167659.1"/>
    </source>
</evidence>
<proteinExistence type="predicted"/>
<evidence type="ECO:0000313" key="2">
    <source>
        <dbReference type="Proteomes" id="UP001176941"/>
    </source>
</evidence>